<dbReference type="Pfam" id="PF25087">
    <property type="entry name" value="GMPPB_C"/>
    <property type="match status" value="1"/>
</dbReference>
<proteinExistence type="inferred from homology"/>
<name>A0A1W2E927_9BACT</name>
<comment type="similarity">
    <text evidence="1">Belongs to the transferase hexapeptide repeat family.</text>
</comment>
<dbReference type="AlphaFoldDB" id="A0A1W2E927"/>
<dbReference type="RefSeq" id="WP_084071387.1">
    <property type="nucleotide sequence ID" value="NZ_FWXY01000027.1"/>
</dbReference>
<dbReference type="Proteomes" id="UP000192418">
    <property type="component" value="Unassembled WGS sequence"/>
</dbReference>
<evidence type="ECO:0000256" key="1">
    <source>
        <dbReference type="ARBA" id="ARBA00007274"/>
    </source>
</evidence>
<keyword evidence="3" id="KW-0808">Transferase</keyword>
<accession>A0A1W2E927</accession>
<reference evidence="3 4" key="1">
    <citation type="submission" date="2017-04" db="EMBL/GenBank/DDBJ databases">
        <authorList>
            <person name="Afonso C.L."/>
            <person name="Miller P.J."/>
            <person name="Scott M.A."/>
            <person name="Spackman E."/>
            <person name="Goraichik I."/>
            <person name="Dimitrov K.M."/>
            <person name="Suarez D.L."/>
            <person name="Swayne D.E."/>
        </authorList>
    </citation>
    <scope>NUCLEOTIDE SEQUENCE [LARGE SCALE GENOMIC DNA]</scope>
    <source>
        <strain evidence="3 4">DSM 3385</strain>
    </source>
</reference>
<protein>
    <submittedName>
        <fullName evidence="3">Transferase hexapeptide (Six repeat-containing protein)</fullName>
    </submittedName>
</protein>
<evidence type="ECO:0000313" key="4">
    <source>
        <dbReference type="Proteomes" id="UP000192418"/>
    </source>
</evidence>
<gene>
    <name evidence="3" type="ORF">SAMN02746065_12714</name>
</gene>
<dbReference type="OrthoDB" id="9782091at2"/>
<feature type="domain" description="Mannose-1-phosphate guanyltransferase C-terminal" evidence="2">
    <location>
        <begin position="13"/>
        <end position="98"/>
    </location>
</feature>
<organism evidence="3 4">
    <name type="scientific">Desulfocicer vacuolatum DSM 3385</name>
    <dbReference type="NCBI Taxonomy" id="1121400"/>
    <lineage>
        <taxon>Bacteria</taxon>
        <taxon>Pseudomonadati</taxon>
        <taxon>Thermodesulfobacteriota</taxon>
        <taxon>Desulfobacteria</taxon>
        <taxon>Desulfobacterales</taxon>
        <taxon>Desulfobacteraceae</taxon>
        <taxon>Desulfocicer</taxon>
    </lineage>
</organism>
<keyword evidence="4" id="KW-1185">Reference proteome</keyword>
<dbReference type="SUPFAM" id="SSF51161">
    <property type="entry name" value="Trimeric LpxA-like enzymes"/>
    <property type="match status" value="1"/>
</dbReference>
<dbReference type="Gene3D" id="2.160.10.10">
    <property type="entry name" value="Hexapeptide repeat proteins"/>
    <property type="match status" value="2"/>
</dbReference>
<dbReference type="PANTHER" id="PTHR43300">
    <property type="entry name" value="ACETYLTRANSFERASE"/>
    <property type="match status" value="1"/>
</dbReference>
<dbReference type="GO" id="GO:0016740">
    <property type="term" value="F:transferase activity"/>
    <property type="evidence" value="ECO:0007669"/>
    <property type="project" value="UniProtKB-KW"/>
</dbReference>
<dbReference type="InterPro" id="IPR050179">
    <property type="entry name" value="Trans_hexapeptide_repeat"/>
</dbReference>
<evidence type="ECO:0000313" key="3">
    <source>
        <dbReference type="EMBL" id="SMD06293.1"/>
    </source>
</evidence>
<dbReference type="STRING" id="1121400.SAMN02746065_12714"/>
<dbReference type="InterPro" id="IPR011004">
    <property type="entry name" value="Trimer_LpxA-like_sf"/>
</dbReference>
<evidence type="ECO:0000259" key="2">
    <source>
        <dbReference type="Pfam" id="PF25087"/>
    </source>
</evidence>
<sequence length="209" mass="22911">MTYISQDFKHGSGLQIGEQTIIEPEVVVGNNVKIGHRVTLKSGTIIKDNSIIDDHCITTGACIIGSHVNIRTGAIISKSTIIEDYSFVGPGVITNHTKHVSHGRHDNIEDIQLLTYIGYGSVLGSQASIVAGIKIVPQVILGAGTIVVKDLLEPGIYIGFPAKKTVDLPQEYRMDEPENSGFIYLQKKVLNHLKTYIPHLKVEDKYKIL</sequence>
<dbReference type="InterPro" id="IPR056729">
    <property type="entry name" value="GMPPB_C"/>
</dbReference>
<dbReference type="PANTHER" id="PTHR43300:SF4">
    <property type="entry name" value="ACYL-[ACYL-CARRIER-PROTEIN]--UDP-N-ACETYLGLUCOSAMINE O-ACYLTRANSFERASE"/>
    <property type="match status" value="1"/>
</dbReference>
<dbReference type="EMBL" id="FWXY01000027">
    <property type="protein sequence ID" value="SMD06293.1"/>
    <property type="molecule type" value="Genomic_DNA"/>
</dbReference>